<name>A0A0S4QI10_9ACTN</name>
<feature type="chain" id="PRO_5006626322" evidence="1">
    <location>
        <begin position="39"/>
        <end position="365"/>
    </location>
</feature>
<proteinExistence type="predicted"/>
<feature type="signal peptide" evidence="1">
    <location>
        <begin position="1"/>
        <end position="38"/>
    </location>
</feature>
<keyword evidence="1" id="KW-0732">Signal</keyword>
<dbReference type="InterPro" id="IPR010791">
    <property type="entry name" value="AttH_dom"/>
</dbReference>
<dbReference type="Pfam" id="PF17186">
    <property type="entry name" value="Lipocalin_9"/>
    <property type="match status" value="1"/>
</dbReference>
<evidence type="ECO:0000259" key="2">
    <source>
        <dbReference type="Pfam" id="PF07143"/>
    </source>
</evidence>
<evidence type="ECO:0000313" key="4">
    <source>
        <dbReference type="Proteomes" id="UP000198802"/>
    </source>
</evidence>
<dbReference type="Proteomes" id="UP000198802">
    <property type="component" value="Unassembled WGS sequence"/>
</dbReference>
<accession>A0A0S4QI10</accession>
<evidence type="ECO:0000313" key="3">
    <source>
        <dbReference type="EMBL" id="CUU55107.1"/>
    </source>
</evidence>
<dbReference type="Gene3D" id="2.40.370.10">
    <property type="entry name" value="AttH-like domain"/>
    <property type="match status" value="2"/>
</dbReference>
<dbReference type="GO" id="GO:0016787">
    <property type="term" value="F:hydrolase activity"/>
    <property type="evidence" value="ECO:0007669"/>
    <property type="project" value="UniProtKB-KW"/>
</dbReference>
<reference evidence="4" key="1">
    <citation type="submission" date="2015-11" db="EMBL/GenBank/DDBJ databases">
        <authorList>
            <person name="Varghese N."/>
        </authorList>
    </citation>
    <scope>NUCLEOTIDE SEQUENCE [LARGE SCALE GENOMIC DNA]</scope>
    <source>
        <strain evidence="4">DSM 45899</strain>
    </source>
</reference>
<dbReference type="AlphaFoldDB" id="A0A0S4QI10"/>
<dbReference type="PANTHER" id="PTHR38591">
    <property type="entry name" value="HYDROLASE"/>
    <property type="match status" value="1"/>
</dbReference>
<gene>
    <name evidence="3" type="ORF">Ga0074812_104188</name>
</gene>
<protein>
    <submittedName>
        <fullName evidence="3">Predicted secreted hydrolase</fullName>
    </submittedName>
</protein>
<dbReference type="PANTHER" id="PTHR38591:SF1">
    <property type="entry name" value="BLL1000 PROTEIN"/>
    <property type="match status" value="1"/>
</dbReference>
<dbReference type="EMBL" id="FAOZ01000004">
    <property type="protein sequence ID" value="CUU55107.1"/>
    <property type="molecule type" value="Genomic_DNA"/>
</dbReference>
<keyword evidence="4" id="KW-1185">Reference proteome</keyword>
<dbReference type="SUPFAM" id="SSF159245">
    <property type="entry name" value="AttH-like"/>
    <property type="match status" value="1"/>
</dbReference>
<sequence length="365" mass="39376">MKLTKLSPGRRQRRRLGLVLGALCTPLLLVLNSQSATAAMPAVVLPADEAAHPDSSMEWWYFTGHLQGFDTFGKYHEYGFEHTIIRSDARGTEPATADYNGQFAITDLTRKTFKQDIMTVATQADVVPAGGGYDNTVGLLHADGKNGVNHLTGSFADNSYALDITLCQSTPTALHGTAGVIPYGPWGESAYYSQTNLLALGTVTDHGVKVYITGIGWQDHQWGDFNNGIGNWDWFSIQLTNNTQYMLYFIKDMYGQVVQVVGTKVNANGSTTNLAPTAISETPQGSWTSPDTGAVYPAKWTVNVPGGTLTVTPRLAGQELFIPGIPQSSYWEGASTVTGTINGQSVTGKSYVELTPVHIMPTPFA</sequence>
<dbReference type="RefSeq" id="WP_091273271.1">
    <property type="nucleotide sequence ID" value="NZ_FAOZ01000004.1"/>
</dbReference>
<feature type="domain" description="AttH" evidence="2">
    <location>
        <begin position="57"/>
        <end position="224"/>
    </location>
</feature>
<evidence type="ECO:0000256" key="1">
    <source>
        <dbReference type="SAM" id="SignalP"/>
    </source>
</evidence>
<organism evidence="3 4">
    <name type="scientific">Parafrankia irregularis</name>
    <dbReference type="NCBI Taxonomy" id="795642"/>
    <lineage>
        <taxon>Bacteria</taxon>
        <taxon>Bacillati</taxon>
        <taxon>Actinomycetota</taxon>
        <taxon>Actinomycetes</taxon>
        <taxon>Frankiales</taxon>
        <taxon>Frankiaceae</taxon>
        <taxon>Parafrankia</taxon>
    </lineage>
</organism>
<dbReference type="InterPro" id="IPR023374">
    <property type="entry name" value="AttH-like_dom_sf"/>
</dbReference>
<dbReference type="Pfam" id="PF07143">
    <property type="entry name" value="CrtC"/>
    <property type="match status" value="1"/>
</dbReference>
<keyword evidence="3" id="KW-0378">Hydrolase</keyword>